<dbReference type="InterPro" id="IPR011044">
    <property type="entry name" value="Quino_amine_DH_bsu"/>
</dbReference>
<dbReference type="Proteomes" id="UP000502297">
    <property type="component" value="Chromosome"/>
</dbReference>
<keyword evidence="3" id="KW-0808">Transferase</keyword>
<feature type="compositionally biased region" description="Low complexity" evidence="1">
    <location>
        <begin position="25"/>
        <end position="34"/>
    </location>
</feature>
<proteinExistence type="predicted"/>
<dbReference type="SUPFAM" id="SSF50969">
    <property type="entry name" value="YVTN repeat-like/Quinoprotein amine dehydrogenase"/>
    <property type="match status" value="1"/>
</dbReference>
<organism evidence="3 4">
    <name type="scientific">Acinetobacter shaoyimingii</name>
    <dbReference type="NCBI Taxonomy" id="2715164"/>
    <lineage>
        <taxon>Bacteria</taxon>
        <taxon>Pseudomonadati</taxon>
        <taxon>Pseudomonadota</taxon>
        <taxon>Gammaproteobacteria</taxon>
        <taxon>Moraxellales</taxon>
        <taxon>Moraxellaceae</taxon>
        <taxon>Acinetobacter</taxon>
    </lineage>
</organism>
<gene>
    <name evidence="3" type="ORF">G8E00_14045</name>
</gene>
<dbReference type="GO" id="GO:0016740">
    <property type="term" value="F:transferase activity"/>
    <property type="evidence" value="ECO:0007669"/>
    <property type="project" value="UniProtKB-KW"/>
</dbReference>
<dbReference type="AlphaFoldDB" id="A0A6G8RYN0"/>
<reference evidence="3 4" key="1">
    <citation type="submission" date="2020-03" db="EMBL/GenBank/DDBJ databases">
        <authorList>
            <person name="Zhu W."/>
        </authorList>
    </citation>
    <scope>NUCLEOTIDE SEQUENCE [LARGE SCALE GENOMIC DNA]</scope>
    <source>
        <strain evidence="3 4">323-1</strain>
    </source>
</reference>
<dbReference type="RefSeq" id="WP_166225568.1">
    <property type="nucleotide sequence ID" value="NZ_CP049801.1"/>
</dbReference>
<evidence type="ECO:0000313" key="4">
    <source>
        <dbReference type="Proteomes" id="UP000502297"/>
    </source>
</evidence>
<evidence type="ECO:0000313" key="3">
    <source>
        <dbReference type="EMBL" id="QIO06974.1"/>
    </source>
</evidence>
<sequence>MKKRQPLLSILMASMVLVACGGDGSSDSSTSTPSEPKPQPEQSLNTEGRLVIVDDNTDRPNLNLYDLKLEKSIHNIQLKQAVSGLYSSPDYRYAVLMERDQGVVSFYDSGLSLNNGIVAEQTPQLLNYQLFGAKPTHYRSFNGQSAIFYDGDDQQGSKFDVFKDADITKKLVASQKLPLAHHGVAEPRGEMVLSTYLPVGATKLSLVKSYQLHGDHFHEEQTLVNECPSLHGASSIQRYTAFGCEDGVLLVEQQGQKFVDFKLPLNVRIGTVLGNVNAPNLVGIASTTPDLFVIDATQKSVRQLKWSEQPDVQRLKQVYSATGQYFVLLDGSGTLHIFDAKTWQEKSHPQVLKINSVQLAKSQLIAHGQLDEVFLSDPENKEILKIDLATGEVKQRIQLNSVPAQITWLGVNKAK</sequence>
<dbReference type="KEGG" id="asha:G8E00_14045"/>
<protein>
    <submittedName>
        <fullName evidence="3">Glutaminyl-peptide cyclotransferase</fullName>
    </submittedName>
</protein>
<dbReference type="EMBL" id="CP049801">
    <property type="protein sequence ID" value="QIO06974.1"/>
    <property type="molecule type" value="Genomic_DNA"/>
</dbReference>
<keyword evidence="2" id="KW-0732">Signal</keyword>
<evidence type="ECO:0000256" key="1">
    <source>
        <dbReference type="SAM" id="MobiDB-lite"/>
    </source>
</evidence>
<keyword evidence="4" id="KW-1185">Reference proteome</keyword>
<accession>A0A6G8RYN0</accession>
<feature type="signal peptide" evidence="2">
    <location>
        <begin position="1"/>
        <end position="21"/>
    </location>
</feature>
<feature type="region of interest" description="Disordered" evidence="1">
    <location>
        <begin position="22"/>
        <end position="46"/>
    </location>
</feature>
<evidence type="ECO:0000256" key="2">
    <source>
        <dbReference type="SAM" id="SignalP"/>
    </source>
</evidence>
<dbReference type="PROSITE" id="PS51257">
    <property type="entry name" value="PROKAR_LIPOPROTEIN"/>
    <property type="match status" value="1"/>
</dbReference>
<feature type="chain" id="PRO_5026249479" evidence="2">
    <location>
        <begin position="22"/>
        <end position="415"/>
    </location>
</feature>
<name>A0A6G8RYN0_9GAMM</name>